<gene>
    <name evidence="13" type="ORF">BDD16_002214</name>
</gene>
<accession>A0A7Y9QXE7</accession>
<comment type="caution">
    <text evidence="13">The sequence shown here is derived from an EMBL/GenBank/DDBJ whole genome shotgun (WGS) entry which is preliminary data.</text>
</comment>
<evidence type="ECO:0000256" key="6">
    <source>
        <dbReference type="ARBA" id="ARBA00022692"/>
    </source>
</evidence>
<evidence type="ECO:0000256" key="11">
    <source>
        <dbReference type="SAM" id="Phobius"/>
    </source>
</evidence>
<evidence type="ECO:0000256" key="5">
    <source>
        <dbReference type="ARBA" id="ARBA00022519"/>
    </source>
</evidence>
<dbReference type="Pfam" id="PF25885">
    <property type="entry name" value="HH_EMRA"/>
    <property type="match status" value="1"/>
</dbReference>
<keyword evidence="4" id="KW-1003">Cell membrane</keyword>
<evidence type="ECO:0000256" key="3">
    <source>
        <dbReference type="ARBA" id="ARBA00022448"/>
    </source>
</evidence>
<keyword evidence="3" id="KW-0813">Transport</keyword>
<dbReference type="GO" id="GO:1990961">
    <property type="term" value="P:xenobiotic detoxification by transmembrane export across the plasma membrane"/>
    <property type="evidence" value="ECO:0007669"/>
    <property type="project" value="UniProtKB-ARBA"/>
</dbReference>
<dbReference type="GO" id="GO:0046677">
    <property type="term" value="P:response to antibiotic"/>
    <property type="evidence" value="ECO:0007669"/>
    <property type="project" value="UniProtKB-ARBA"/>
</dbReference>
<dbReference type="SUPFAM" id="SSF111369">
    <property type="entry name" value="HlyD-like secretion proteins"/>
    <property type="match status" value="3"/>
</dbReference>
<evidence type="ECO:0000256" key="2">
    <source>
        <dbReference type="ARBA" id="ARBA00009477"/>
    </source>
</evidence>
<evidence type="ECO:0000256" key="1">
    <source>
        <dbReference type="ARBA" id="ARBA00004377"/>
    </source>
</evidence>
<dbReference type="Gene3D" id="2.40.30.170">
    <property type="match status" value="1"/>
</dbReference>
<reference evidence="13 14" key="1">
    <citation type="submission" date="2020-07" db="EMBL/GenBank/DDBJ databases">
        <title>Genomic Encyclopedia of Archaeal and Bacterial Type Strains, Phase II (KMG-II): from individual species to whole genera.</title>
        <authorList>
            <person name="Goeker M."/>
        </authorList>
    </citation>
    <scope>NUCLEOTIDE SEQUENCE [LARGE SCALE GENOMIC DNA]</scope>
    <source>
        <strain evidence="13 14">DSM 21226</strain>
    </source>
</reference>
<proteinExistence type="inferred from homology"/>
<dbReference type="Proteomes" id="UP000518288">
    <property type="component" value="Unassembled WGS sequence"/>
</dbReference>
<evidence type="ECO:0000256" key="8">
    <source>
        <dbReference type="ARBA" id="ARBA00023136"/>
    </source>
</evidence>
<evidence type="ECO:0000256" key="10">
    <source>
        <dbReference type="SAM" id="MobiDB-lite"/>
    </source>
</evidence>
<evidence type="ECO:0000256" key="9">
    <source>
        <dbReference type="SAM" id="Coils"/>
    </source>
</evidence>
<comment type="subcellular location">
    <subcellularLocation>
        <location evidence="1">Cell inner membrane</location>
        <topology evidence="1">Single-pass membrane protein</topology>
    </subcellularLocation>
</comment>
<keyword evidence="5" id="KW-0997">Cell inner membrane</keyword>
<evidence type="ECO:0000256" key="7">
    <source>
        <dbReference type="ARBA" id="ARBA00022989"/>
    </source>
</evidence>
<evidence type="ECO:0000313" key="14">
    <source>
        <dbReference type="Proteomes" id="UP000518288"/>
    </source>
</evidence>
<dbReference type="GO" id="GO:0015721">
    <property type="term" value="P:bile acid and bile salt transport"/>
    <property type="evidence" value="ECO:0007669"/>
    <property type="project" value="UniProtKB-ARBA"/>
</dbReference>
<keyword evidence="8 11" id="KW-0472">Membrane</keyword>
<feature type="coiled-coil region" evidence="9">
    <location>
        <begin position="93"/>
        <end position="148"/>
    </location>
</feature>
<protein>
    <submittedName>
        <fullName evidence="13">Membrane fusion protein (Multidrug efflux system)</fullName>
    </submittedName>
</protein>
<dbReference type="Gene3D" id="1.10.287.470">
    <property type="entry name" value="Helix hairpin bin"/>
    <property type="match status" value="1"/>
</dbReference>
<dbReference type="InterPro" id="IPR050739">
    <property type="entry name" value="MFP"/>
</dbReference>
<dbReference type="AlphaFoldDB" id="A0A7Y9QXE7"/>
<dbReference type="EMBL" id="JACCFH010000001">
    <property type="protein sequence ID" value="NYG33228.1"/>
    <property type="molecule type" value="Genomic_DNA"/>
</dbReference>
<dbReference type="GO" id="GO:0005886">
    <property type="term" value="C:plasma membrane"/>
    <property type="evidence" value="ECO:0007669"/>
    <property type="project" value="UniProtKB-SubCell"/>
</dbReference>
<dbReference type="Gene3D" id="2.40.50.100">
    <property type="match status" value="1"/>
</dbReference>
<keyword evidence="7 11" id="KW-1133">Transmembrane helix</keyword>
<evidence type="ECO:0000259" key="12">
    <source>
        <dbReference type="Pfam" id="PF25885"/>
    </source>
</evidence>
<feature type="transmembrane region" description="Helical" evidence="11">
    <location>
        <begin position="21"/>
        <end position="43"/>
    </location>
</feature>
<dbReference type="PANTHER" id="PTHR30386:SF19">
    <property type="entry name" value="MULTIDRUG EXPORT PROTEIN EMRA-RELATED"/>
    <property type="match status" value="1"/>
</dbReference>
<dbReference type="PANTHER" id="PTHR30386">
    <property type="entry name" value="MEMBRANE FUSION SUBUNIT OF EMRAB-TOLC MULTIDRUG EFFLUX PUMP"/>
    <property type="match status" value="1"/>
</dbReference>
<keyword evidence="14" id="KW-1185">Reference proteome</keyword>
<dbReference type="InterPro" id="IPR058633">
    <property type="entry name" value="EmrA/FarA_HH"/>
</dbReference>
<comment type="similarity">
    <text evidence="2">Belongs to the membrane fusion protein (MFP) (TC 8.A.1) family.</text>
</comment>
<feature type="domain" description="Multidrug export protein EmrA/FarA alpha-helical hairpin" evidence="12">
    <location>
        <begin position="94"/>
        <end position="229"/>
    </location>
</feature>
<evidence type="ECO:0000313" key="13">
    <source>
        <dbReference type="EMBL" id="NYG33228.1"/>
    </source>
</evidence>
<keyword evidence="6 11" id="KW-0812">Transmembrane</keyword>
<sequence length="416" mass="43984">MSNPATDVSPKPTASANPRRRALTTIAAVAVLAGGGYGAWWALYARHSESTDNAYVQARVVQVTALAGGTVKAVEADDTDHVRAGQVLLRLDATDAKLALEQAEAQLAQTVREVRQIYTGNDTLGTQVAQREADLKRAQADLARAQDDVNRRAPLVESGAVGREEFNHVTAQLASARSVVAAAKSALDTAHEQQRSNGILTDGGSVESQPQVQRAAGKVREAWIALKRTELLAPVDGHIARRSVQLGQRVQPGTPVMSVVDLQGAWVDANFKEGQLRALRLGQPAELVADVYGDKVVYHGRIAGLGAGTGAAFSLLPAQNATGNWIKVVQRVPVRIVLDRAEVAAHPLRVGLSMTVTVDVARQDGAVLPAVAATAHPDRTEVYDGLEREAEADVQRIIAANLGRVGVAASTARKPA</sequence>
<name>A0A7Y9QXE7_9BURK</name>
<evidence type="ECO:0000256" key="4">
    <source>
        <dbReference type="ARBA" id="ARBA00022475"/>
    </source>
</evidence>
<organism evidence="13 14">
    <name type="scientific">Sphaerotilus montanus</name>
    <dbReference type="NCBI Taxonomy" id="522889"/>
    <lineage>
        <taxon>Bacteria</taxon>
        <taxon>Pseudomonadati</taxon>
        <taxon>Pseudomonadota</taxon>
        <taxon>Betaproteobacteria</taxon>
        <taxon>Burkholderiales</taxon>
        <taxon>Sphaerotilaceae</taxon>
        <taxon>Sphaerotilus</taxon>
    </lineage>
</organism>
<dbReference type="FunFam" id="2.40.30.170:FF:000003">
    <property type="entry name" value="Multidrug resistance protein A"/>
    <property type="match status" value="1"/>
</dbReference>
<dbReference type="RefSeq" id="WP_179634020.1">
    <property type="nucleotide sequence ID" value="NZ_CAXYYM010000013.1"/>
</dbReference>
<keyword evidence="9" id="KW-0175">Coiled coil</keyword>
<feature type="region of interest" description="Disordered" evidence="10">
    <location>
        <begin position="192"/>
        <end position="212"/>
    </location>
</feature>